<sequence>MGYLEEIKARGREANPFFGLMGIDPVSYGDGRAELSMTVRPEMQNGAGWLQGGVYTALADEAMALAIITLLQEDERIATISETTSFFAGVRDGTLRARGEVVRKGRRIAFAEAEVSDPEGRVLARTTASFAVMGPRGRAD</sequence>
<name>A0A8A3S3H0_9EURY</name>
<dbReference type="InterPro" id="IPR029069">
    <property type="entry name" value="HotDog_dom_sf"/>
</dbReference>
<dbReference type="Proteomes" id="UP001042704">
    <property type="component" value="Chromosome"/>
</dbReference>
<keyword evidence="2" id="KW-0378">Hydrolase</keyword>
<gene>
    <name evidence="4" type="ORF">RJ40_03355</name>
</gene>
<dbReference type="Pfam" id="PF03061">
    <property type="entry name" value="4HBT"/>
    <property type="match status" value="1"/>
</dbReference>
<dbReference type="KEGG" id="maqe:RJ40_03355"/>
<organism evidence="4 5">
    <name type="scientific">Methanofollis aquaemaris</name>
    <dbReference type="NCBI Taxonomy" id="126734"/>
    <lineage>
        <taxon>Archaea</taxon>
        <taxon>Methanobacteriati</taxon>
        <taxon>Methanobacteriota</taxon>
        <taxon>Stenosarchaea group</taxon>
        <taxon>Methanomicrobia</taxon>
        <taxon>Methanomicrobiales</taxon>
        <taxon>Methanomicrobiaceae</taxon>
        <taxon>Methanofollis</taxon>
    </lineage>
</organism>
<dbReference type="PANTHER" id="PTHR21660">
    <property type="entry name" value="THIOESTERASE SUPERFAMILY MEMBER-RELATED"/>
    <property type="match status" value="1"/>
</dbReference>
<accession>A0A8A3S3H0</accession>
<dbReference type="NCBIfam" id="TIGR00369">
    <property type="entry name" value="unchar_dom_1"/>
    <property type="match status" value="1"/>
</dbReference>
<dbReference type="AlphaFoldDB" id="A0A8A3S3H0"/>
<evidence type="ECO:0000313" key="4">
    <source>
        <dbReference type="EMBL" id="QSZ66602.1"/>
    </source>
</evidence>
<evidence type="ECO:0000256" key="2">
    <source>
        <dbReference type="ARBA" id="ARBA00022801"/>
    </source>
</evidence>
<dbReference type="GeneID" id="76423366"/>
<dbReference type="InterPro" id="IPR039298">
    <property type="entry name" value="ACOT13"/>
</dbReference>
<dbReference type="InterPro" id="IPR006683">
    <property type="entry name" value="Thioestr_dom"/>
</dbReference>
<dbReference type="InterPro" id="IPR003736">
    <property type="entry name" value="PAAI_dom"/>
</dbReference>
<evidence type="ECO:0000259" key="3">
    <source>
        <dbReference type="Pfam" id="PF03061"/>
    </source>
</evidence>
<comment type="similarity">
    <text evidence="1">Belongs to the thioesterase PaaI family.</text>
</comment>
<reference evidence="4" key="1">
    <citation type="journal article" date="2001" name="Int. J. Syst. Evol. Microbiol.">
        <title>Methanofollis aquaemaris sp. nov., a methanogen isolated from an aquaculture fish pond.</title>
        <authorList>
            <person name="Lai M.C."/>
            <person name="Chen S.C."/>
        </authorList>
    </citation>
    <scope>NUCLEOTIDE SEQUENCE</scope>
    <source>
        <strain evidence="4">N2F9704</strain>
    </source>
</reference>
<evidence type="ECO:0000313" key="5">
    <source>
        <dbReference type="Proteomes" id="UP001042704"/>
    </source>
</evidence>
<reference evidence="4" key="2">
    <citation type="submission" date="2019-02" db="EMBL/GenBank/DDBJ databases">
        <authorList>
            <person name="Chen S.-C."/>
            <person name="Chien H.-H."/>
            <person name="Lai M.-C."/>
        </authorList>
    </citation>
    <scope>NUCLEOTIDE SEQUENCE</scope>
    <source>
        <strain evidence="4">N2F9704</strain>
    </source>
</reference>
<protein>
    <submittedName>
        <fullName evidence="4">PaaI family thioesterase</fullName>
    </submittedName>
</protein>
<dbReference type="SUPFAM" id="SSF54637">
    <property type="entry name" value="Thioesterase/thiol ester dehydrase-isomerase"/>
    <property type="match status" value="1"/>
</dbReference>
<feature type="domain" description="Thioesterase" evidence="3">
    <location>
        <begin position="51"/>
        <end position="123"/>
    </location>
</feature>
<keyword evidence="5" id="KW-1185">Reference proteome</keyword>
<evidence type="ECO:0000256" key="1">
    <source>
        <dbReference type="ARBA" id="ARBA00008324"/>
    </source>
</evidence>
<dbReference type="CDD" id="cd03443">
    <property type="entry name" value="PaaI_thioesterase"/>
    <property type="match status" value="1"/>
</dbReference>
<dbReference type="PANTHER" id="PTHR21660:SF1">
    <property type="entry name" value="ACYL-COENZYME A THIOESTERASE 13"/>
    <property type="match status" value="1"/>
</dbReference>
<dbReference type="Gene3D" id="3.10.129.10">
    <property type="entry name" value="Hotdog Thioesterase"/>
    <property type="match status" value="1"/>
</dbReference>
<dbReference type="RefSeq" id="WP_265581952.1">
    <property type="nucleotide sequence ID" value="NZ_CP036172.1"/>
</dbReference>
<dbReference type="EMBL" id="CP036172">
    <property type="protein sequence ID" value="QSZ66602.1"/>
    <property type="molecule type" value="Genomic_DNA"/>
</dbReference>
<dbReference type="GO" id="GO:0047617">
    <property type="term" value="F:fatty acyl-CoA hydrolase activity"/>
    <property type="evidence" value="ECO:0007669"/>
    <property type="project" value="InterPro"/>
</dbReference>
<proteinExistence type="inferred from homology"/>